<proteinExistence type="predicted"/>
<dbReference type="GO" id="GO:0000030">
    <property type="term" value="F:mannosyltransferase activity"/>
    <property type="evidence" value="ECO:0007669"/>
    <property type="project" value="TreeGrafter"/>
</dbReference>
<keyword evidence="2" id="KW-0812">Transmembrane</keyword>
<comment type="caution">
    <text evidence="3">The sequence shown here is derived from an EMBL/GenBank/DDBJ whole genome shotgun (WGS) entry which is preliminary data.</text>
</comment>
<dbReference type="Proteomes" id="UP000232323">
    <property type="component" value="Unassembled WGS sequence"/>
</dbReference>
<protein>
    <submittedName>
        <fullName evidence="3">Uncharacterized protein</fullName>
    </submittedName>
</protein>
<dbReference type="EMBL" id="BEGY01000105">
    <property type="protein sequence ID" value="GAX83710.1"/>
    <property type="molecule type" value="Genomic_DNA"/>
</dbReference>
<dbReference type="InterPro" id="IPR007577">
    <property type="entry name" value="GlycoTrfase_DXD_sugar-bd_CS"/>
</dbReference>
<dbReference type="Pfam" id="PF04488">
    <property type="entry name" value="Gly_transf_sug"/>
    <property type="match status" value="1"/>
</dbReference>
<dbReference type="InterPro" id="IPR029044">
    <property type="entry name" value="Nucleotide-diphossugar_trans"/>
</dbReference>
<dbReference type="GO" id="GO:0016020">
    <property type="term" value="C:membrane"/>
    <property type="evidence" value="ECO:0007669"/>
    <property type="project" value="GOC"/>
</dbReference>
<dbReference type="InterPro" id="IPR051706">
    <property type="entry name" value="Glycosyltransferase_domain"/>
</dbReference>
<reference evidence="3 4" key="1">
    <citation type="submission" date="2017-08" db="EMBL/GenBank/DDBJ databases">
        <title>Acidophilic green algal genome provides insights into adaptation to an acidic environment.</title>
        <authorList>
            <person name="Hirooka S."/>
            <person name="Hirose Y."/>
            <person name="Kanesaki Y."/>
            <person name="Higuchi S."/>
            <person name="Fujiwara T."/>
            <person name="Onuma R."/>
            <person name="Era A."/>
            <person name="Ohbayashi R."/>
            <person name="Uzuka A."/>
            <person name="Nozaki H."/>
            <person name="Yoshikawa H."/>
            <person name="Miyagishima S.Y."/>
        </authorList>
    </citation>
    <scope>NUCLEOTIDE SEQUENCE [LARGE SCALE GENOMIC DNA]</scope>
    <source>
        <strain evidence="3 4">NIES-2499</strain>
    </source>
</reference>
<organism evidence="3 4">
    <name type="scientific">Chlamydomonas eustigma</name>
    <dbReference type="NCBI Taxonomy" id="1157962"/>
    <lineage>
        <taxon>Eukaryota</taxon>
        <taxon>Viridiplantae</taxon>
        <taxon>Chlorophyta</taxon>
        <taxon>core chlorophytes</taxon>
        <taxon>Chlorophyceae</taxon>
        <taxon>CS clade</taxon>
        <taxon>Chlamydomonadales</taxon>
        <taxon>Chlamydomonadaceae</taxon>
        <taxon>Chlamydomonas</taxon>
    </lineage>
</organism>
<gene>
    <name evidence="3" type="ORF">CEUSTIGMA_g11135.t1</name>
</gene>
<dbReference type="AlphaFoldDB" id="A0A250XLQ0"/>
<dbReference type="GO" id="GO:0051999">
    <property type="term" value="P:mannosyl-inositol phosphorylceramide biosynthetic process"/>
    <property type="evidence" value="ECO:0007669"/>
    <property type="project" value="TreeGrafter"/>
</dbReference>
<keyword evidence="1" id="KW-0808">Transferase</keyword>
<evidence type="ECO:0000256" key="2">
    <source>
        <dbReference type="SAM" id="Phobius"/>
    </source>
</evidence>
<evidence type="ECO:0000313" key="3">
    <source>
        <dbReference type="EMBL" id="GAX83710.1"/>
    </source>
</evidence>
<sequence length="332" mass="38946">MQFFAKIARTSRRMQAVRLFFVCRWRLLLTALIATLMAWKQIFCLCAIVYNYSYWVLFYSTVKIAAPQELSSNSLAPKILHQTWRDESVPIKWKNAQASCKSMYDDYEYQFWTDASALELIKQRFPWFLETYNAYPYNIQRADAMRYFILFEYGGMYLDLDVQCTKKLDYLRDYNFTAPKTYPIGFSNDVLVAKPGDPFLFHLIHNLHFWSRWFAVKYATVMFSTGPMFVTVQYSLFDKKKGVTLLPSEVYGKYMQGPDSAFIHLRGSSWHGQDAKFVFWIERYWIQLSVFGGLVFLIAALSLFRIYNTQSKQNHRVVEVGSAHTISLNNAG</sequence>
<dbReference type="PANTHER" id="PTHR32385:SF15">
    <property type="entry name" value="INOSITOL PHOSPHOCERAMIDE MANNOSYLTRANSFERASE 1"/>
    <property type="match status" value="1"/>
</dbReference>
<dbReference type="OrthoDB" id="551949at2759"/>
<name>A0A250XLQ0_9CHLO</name>
<keyword evidence="2" id="KW-0472">Membrane</keyword>
<evidence type="ECO:0000256" key="1">
    <source>
        <dbReference type="ARBA" id="ARBA00022679"/>
    </source>
</evidence>
<evidence type="ECO:0000313" key="4">
    <source>
        <dbReference type="Proteomes" id="UP000232323"/>
    </source>
</evidence>
<keyword evidence="4" id="KW-1185">Reference proteome</keyword>
<dbReference type="SUPFAM" id="SSF53448">
    <property type="entry name" value="Nucleotide-diphospho-sugar transferases"/>
    <property type="match status" value="1"/>
</dbReference>
<dbReference type="Gene3D" id="3.90.550.20">
    <property type="match status" value="1"/>
</dbReference>
<feature type="transmembrane region" description="Helical" evidence="2">
    <location>
        <begin position="284"/>
        <end position="307"/>
    </location>
</feature>
<dbReference type="PANTHER" id="PTHR32385">
    <property type="entry name" value="MANNOSYL PHOSPHORYLINOSITOL CERAMIDE SYNTHASE"/>
    <property type="match status" value="1"/>
</dbReference>
<accession>A0A250XLQ0</accession>
<keyword evidence="2" id="KW-1133">Transmembrane helix</keyword>